<dbReference type="InterPro" id="IPR013783">
    <property type="entry name" value="Ig-like_fold"/>
</dbReference>
<dbReference type="InterPro" id="IPR008334">
    <property type="entry name" value="5'-Nucleotdase_C"/>
</dbReference>
<dbReference type="EMBL" id="BAABRU010000005">
    <property type="protein sequence ID" value="GAA5527981.1"/>
    <property type="molecule type" value="Genomic_DNA"/>
</dbReference>
<comment type="caution">
    <text evidence="3">The sequence shown here is derived from an EMBL/GenBank/DDBJ whole genome shotgun (WGS) entry which is preliminary data.</text>
</comment>
<keyword evidence="4" id="KW-1185">Reference proteome</keyword>
<evidence type="ECO:0000256" key="1">
    <source>
        <dbReference type="SAM" id="SignalP"/>
    </source>
</evidence>
<dbReference type="Pfam" id="PF02872">
    <property type="entry name" value="5_nucleotid_C"/>
    <property type="match status" value="1"/>
</dbReference>
<gene>
    <name evidence="3" type="ORF">Hgul01_01774</name>
</gene>
<feature type="signal peptide" evidence="1">
    <location>
        <begin position="1"/>
        <end position="41"/>
    </location>
</feature>
<organism evidence="3 4">
    <name type="scientific">Herpetosiphon gulosus</name>
    <dbReference type="NCBI Taxonomy" id="1973496"/>
    <lineage>
        <taxon>Bacteria</taxon>
        <taxon>Bacillati</taxon>
        <taxon>Chloroflexota</taxon>
        <taxon>Chloroflexia</taxon>
        <taxon>Herpetosiphonales</taxon>
        <taxon>Herpetosiphonaceae</taxon>
        <taxon>Herpetosiphon</taxon>
    </lineage>
</organism>
<evidence type="ECO:0000313" key="3">
    <source>
        <dbReference type="EMBL" id="GAA5527981.1"/>
    </source>
</evidence>
<dbReference type="PANTHER" id="PTHR11575">
    <property type="entry name" value="5'-NUCLEOTIDASE-RELATED"/>
    <property type="match status" value="1"/>
</dbReference>
<dbReference type="InterPro" id="IPR029052">
    <property type="entry name" value="Metallo-depent_PP-like"/>
</dbReference>
<dbReference type="SUPFAM" id="SSF55816">
    <property type="entry name" value="5'-nucleotidase (syn. UDP-sugar hydrolase), C-terminal domain"/>
    <property type="match status" value="1"/>
</dbReference>
<dbReference type="PRINTS" id="PR01607">
    <property type="entry name" value="APYRASEFAMLY"/>
</dbReference>
<dbReference type="Gene3D" id="3.90.780.10">
    <property type="entry name" value="5'-Nucleotidase, C-terminal domain"/>
    <property type="match status" value="1"/>
</dbReference>
<dbReference type="InterPro" id="IPR036907">
    <property type="entry name" value="5'-Nucleotdase_C_sf"/>
</dbReference>
<evidence type="ECO:0000313" key="4">
    <source>
        <dbReference type="Proteomes" id="UP001428290"/>
    </source>
</evidence>
<dbReference type="InterPro" id="IPR006179">
    <property type="entry name" value="5_nucleotidase/apyrase"/>
</dbReference>
<dbReference type="Gene3D" id="2.60.40.10">
    <property type="entry name" value="Immunoglobulins"/>
    <property type="match status" value="1"/>
</dbReference>
<reference evidence="3 4" key="1">
    <citation type="submission" date="2024-02" db="EMBL/GenBank/DDBJ databases">
        <title>Herpetosiphon gulosus NBRC 112829.</title>
        <authorList>
            <person name="Ichikawa N."/>
            <person name="Katano-Makiyama Y."/>
            <person name="Hidaka K."/>
        </authorList>
    </citation>
    <scope>NUCLEOTIDE SEQUENCE [LARGE SCALE GENOMIC DNA]</scope>
    <source>
        <strain evidence="3 4">NBRC 112829</strain>
    </source>
</reference>
<evidence type="ECO:0000259" key="2">
    <source>
        <dbReference type="Pfam" id="PF02872"/>
    </source>
</evidence>
<dbReference type="Gene3D" id="3.60.21.10">
    <property type="match status" value="1"/>
</dbReference>
<dbReference type="PANTHER" id="PTHR11575:SF24">
    <property type="entry name" value="5'-NUCLEOTIDASE"/>
    <property type="match status" value="1"/>
</dbReference>
<sequence>MAKVPNLCHHLVMTKRKLLVLVALCAILSALVPLSSTLTSAAPVAIVDIQLLNVSDWHGQLDPSGTPAAGGASTIATYWNADRAANPNTITLTAGDDFGATPPLSGMFDEVPAVLAQRMMGIQVNTFGNHNFDRGVAHLQQMIELAGSPTSPLTPSSIYNNGIPFHYVAANLINTTGVLTGVAPYKIFEFQGVQVAIIGLVNEEAPSLVKPGNFGPIQITDSVAAAMAAKAQAEAEGADVFVAITHKGITAPNQGPLIDFANGVTGFDLILGDHTDLNFQNTINGALVTENKSKGLQYLKVNLTYDTTTETVTNKSATFVTPTANVPKVAAIEAMLAPYRAQLAQQFDTPIGTTGGFYTRGNNVERVAEVPLGNLVTDAMRVKYGTQIAFTNGGGLRDTLPSSYTPINRNLRRASVGYPTGPGYDLVLGDIYAVLPFGNTVVTRTVTGGQLWQVMEFGLGALPGANGRFPQISGFKVTFDSSKAIGQQIQSITLDDGTQVLSNTTSIYTLATNDFTNAGGDGYTMLNDGKGTTLAVMADVVLEYISQTTPIIPSIQDRLLDVTRIEDIHDRIIPKDGTTGAMNFMISDPRLTTDPNTTTVTLTGTSSNVTLVPNANIVLTGSGINRTVTVTPVAGRTGTVTIQIRVNGQGSASDTFVIVVNDKPTANSVASLTTDEDASVTIDIGVTDSDTRASDITITGLSGDQDLVADADIVETGATNAYTRTFTIAPVLNASGTTNLNFFVQDGVSAYTRTVALTVNAVNDAPELSAFMDETINVNSTLGPILFTVADIDDAAATLTVTAESSNTTLVPNANISIVGTGSERTLSLTPATGQTGTTTITVTVDDGEDTFERTFVVTVVNNKLYLPLVGK</sequence>
<feature type="chain" id="PRO_5047399239" description="5'-Nucleotidase C-terminal domain-containing protein" evidence="1">
    <location>
        <begin position="42"/>
        <end position="872"/>
    </location>
</feature>
<proteinExistence type="predicted"/>
<feature type="domain" description="5'-Nucleotidase C-terminal" evidence="2">
    <location>
        <begin position="363"/>
        <end position="527"/>
    </location>
</feature>
<dbReference type="Proteomes" id="UP001428290">
    <property type="component" value="Unassembled WGS sequence"/>
</dbReference>
<dbReference type="SUPFAM" id="SSF56300">
    <property type="entry name" value="Metallo-dependent phosphatases"/>
    <property type="match status" value="1"/>
</dbReference>
<name>A0ABP9X0Y7_9CHLR</name>
<keyword evidence="1" id="KW-0732">Signal</keyword>
<dbReference type="RefSeq" id="WP_345721588.1">
    <property type="nucleotide sequence ID" value="NZ_BAABRU010000005.1"/>
</dbReference>
<accession>A0ABP9X0Y7</accession>
<protein>
    <recommendedName>
        <fullName evidence="2">5'-Nucleotidase C-terminal domain-containing protein</fullName>
    </recommendedName>
</protein>